<dbReference type="eggNOG" id="COG0577">
    <property type="taxonomic scope" value="Bacteria"/>
</dbReference>
<dbReference type="InterPro" id="IPR025857">
    <property type="entry name" value="MacB_PCD"/>
</dbReference>
<dbReference type="EMBL" id="CAIT01000005">
    <property type="protein sequence ID" value="CCH52434.1"/>
    <property type="molecule type" value="Genomic_DNA"/>
</dbReference>
<evidence type="ECO:0000259" key="8">
    <source>
        <dbReference type="Pfam" id="PF12704"/>
    </source>
</evidence>
<name>I2GEV9_9BACT</name>
<accession>I2GEV9</accession>
<keyword evidence="5 6" id="KW-0472">Membrane</keyword>
<sequence length="785" mass="87756">MFQNYLIIAWRNLRRNRLYSALNIGGLSISLAACWLISLYVWHELTFDQFHDRADSIFRVITRFKMSGSDDGLALSSEDVGPRLRQTYPEVIQTVRFKSVPVATVRKGNALINESDLYQVDSSVFDVFSYPLLFGTRTALNRPNSIVLTKRLAETYFGVADPTGQSLQINNQLYTVTGVLQNLPTNTDLTFSALLTWQDAPPSDEAVFDTSCFTYILLADQTKADKFRQKLYQFDRTQVLLRVKALGYDIKLEHQVQPLTELHFVGGLYDDTPKGNRLYLSIFSVVAVFILLVACINYMNLYVAQAIKRQQEAGIRKVMGAGKPQLVSQFMGETLLMLSISTVLSPLLLLSIRPVFEQLTAIPLIMPPVSFIAIGLGVVGLVGLLTGLYPALMLSSAQPVRVLKGQMYGAGRQWVRRSLVVCQFTLSVVLLIGTLTVRQQTKYLQSKDPGFVKDQVLVVNVPADETIRRKMTVLKASLSQNSRVGAVSLGLNPITLDGKAGIIRENNGQKTEQMVFFARIDEAYLNLLRIKLRAGRNFNPAVTSDKNRAVIVNESFVKWMGWRLDQAVGQTVKTSAGDSLDQQVIGVVNDYHFASLHNRIEPLLLYYRPDTPPNVLVRLKPSDVPVVRSAWARLVPNHPFEANFLDSSFQQQYHQEDKIKTLLSWFSALLVLVACLGLFGLATYATEQRRKEIGIRKVLGASVTGIVALLSQDFLKLVGIAILIAMPLAWYAMQQWLQQFAYKIDLSWWLFALAGGLAIGIALLTVSFQSIKAALMNPVKSLRTE</sequence>
<keyword evidence="2" id="KW-1003">Cell membrane</keyword>
<protein>
    <submittedName>
        <fullName evidence="9">Uncharacterized protein</fullName>
    </submittedName>
</protein>
<evidence type="ECO:0000256" key="6">
    <source>
        <dbReference type="SAM" id="Phobius"/>
    </source>
</evidence>
<evidence type="ECO:0000256" key="5">
    <source>
        <dbReference type="ARBA" id="ARBA00023136"/>
    </source>
</evidence>
<feature type="domain" description="ABC3 transporter permease C-terminal" evidence="7">
    <location>
        <begin position="285"/>
        <end position="399"/>
    </location>
</feature>
<feature type="transmembrane region" description="Helical" evidence="6">
    <location>
        <begin position="21"/>
        <end position="42"/>
    </location>
</feature>
<comment type="subcellular location">
    <subcellularLocation>
        <location evidence="1">Cell membrane</location>
        <topology evidence="1">Multi-pass membrane protein</topology>
    </subcellularLocation>
</comment>
<feature type="transmembrane region" description="Helical" evidence="6">
    <location>
        <begin position="414"/>
        <end position="437"/>
    </location>
</feature>
<dbReference type="AlphaFoldDB" id="I2GEV9"/>
<feature type="transmembrane region" description="Helical" evidence="6">
    <location>
        <begin position="662"/>
        <end position="686"/>
    </location>
</feature>
<proteinExistence type="predicted"/>
<evidence type="ECO:0000259" key="7">
    <source>
        <dbReference type="Pfam" id="PF02687"/>
    </source>
</evidence>
<feature type="transmembrane region" description="Helical" evidence="6">
    <location>
        <begin position="335"/>
        <end position="356"/>
    </location>
</feature>
<gene>
    <name evidence="9" type="ORF">BN8_01437</name>
</gene>
<dbReference type="OrthoDB" id="905059at2"/>
<feature type="domain" description="MacB-like periplasmic core" evidence="8">
    <location>
        <begin position="454"/>
        <end position="591"/>
    </location>
</feature>
<reference evidence="9 10" key="1">
    <citation type="journal article" date="2012" name="J. Bacteriol.">
        <title>Genome Sequence of the Filamentous Bacterium Fibrisoma limi BUZ 3T.</title>
        <authorList>
            <person name="Filippini M."/>
            <person name="Qi W."/>
            <person name="Jaenicke S."/>
            <person name="Goesmann A."/>
            <person name="Smits T.H."/>
            <person name="Bagheri H.C."/>
        </authorList>
    </citation>
    <scope>NUCLEOTIDE SEQUENCE [LARGE SCALE GENOMIC DNA]</scope>
    <source>
        <strain evidence="10">BUZ 3T</strain>
    </source>
</reference>
<dbReference type="STRING" id="1185876.BN8_01437"/>
<dbReference type="GO" id="GO:0022857">
    <property type="term" value="F:transmembrane transporter activity"/>
    <property type="evidence" value="ECO:0007669"/>
    <property type="project" value="TreeGrafter"/>
</dbReference>
<dbReference type="Proteomes" id="UP000009309">
    <property type="component" value="Unassembled WGS sequence"/>
</dbReference>
<dbReference type="PANTHER" id="PTHR30572">
    <property type="entry name" value="MEMBRANE COMPONENT OF TRANSPORTER-RELATED"/>
    <property type="match status" value="1"/>
</dbReference>
<evidence type="ECO:0000313" key="9">
    <source>
        <dbReference type="EMBL" id="CCH52434.1"/>
    </source>
</evidence>
<evidence type="ECO:0000256" key="3">
    <source>
        <dbReference type="ARBA" id="ARBA00022692"/>
    </source>
</evidence>
<feature type="transmembrane region" description="Helical" evidence="6">
    <location>
        <begin position="278"/>
        <end position="299"/>
    </location>
</feature>
<dbReference type="Pfam" id="PF12704">
    <property type="entry name" value="MacB_PCD"/>
    <property type="match status" value="2"/>
</dbReference>
<evidence type="ECO:0000256" key="1">
    <source>
        <dbReference type="ARBA" id="ARBA00004651"/>
    </source>
</evidence>
<dbReference type="InterPro" id="IPR050250">
    <property type="entry name" value="Macrolide_Exporter_MacB"/>
</dbReference>
<feature type="domain" description="ABC3 transporter permease C-terminal" evidence="7">
    <location>
        <begin position="666"/>
        <end position="778"/>
    </location>
</feature>
<keyword evidence="3 6" id="KW-0812">Transmembrane</keyword>
<evidence type="ECO:0000256" key="2">
    <source>
        <dbReference type="ARBA" id="ARBA00022475"/>
    </source>
</evidence>
<organism evidence="9 10">
    <name type="scientific">Fibrisoma limi BUZ 3</name>
    <dbReference type="NCBI Taxonomy" id="1185876"/>
    <lineage>
        <taxon>Bacteria</taxon>
        <taxon>Pseudomonadati</taxon>
        <taxon>Bacteroidota</taxon>
        <taxon>Cytophagia</taxon>
        <taxon>Cytophagales</taxon>
        <taxon>Spirosomataceae</taxon>
        <taxon>Fibrisoma</taxon>
    </lineage>
</organism>
<dbReference type="GO" id="GO:0005886">
    <property type="term" value="C:plasma membrane"/>
    <property type="evidence" value="ECO:0007669"/>
    <property type="project" value="UniProtKB-SubCell"/>
</dbReference>
<feature type="transmembrane region" description="Helical" evidence="6">
    <location>
        <begin position="746"/>
        <end position="766"/>
    </location>
</feature>
<evidence type="ECO:0000256" key="4">
    <source>
        <dbReference type="ARBA" id="ARBA00022989"/>
    </source>
</evidence>
<feature type="transmembrane region" description="Helical" evidence="6">
    <location>
        <begin position="368"/>
        <end position="393"/>
    </location>
</feature>
<dbReference type="RefSeq" id="WP_009281018.1">
    <property type="nucleotide sequence ID" value="NZ_CAIT01000005.1"/>
</dbReference>
<dbReference type="Pfam" id="PF02687">
    <property type="entry name" value="FtsX"/>
    <property type="match status" value="2"/>
</dbReference>
<dbReference type="InterPro" id="IPR003838">
    <property type="entry name" value="ABC3_permease_C"/>
</dbReference>
<evidence type="ECO:0000313" key="10">
    <source>
        <dbReference type="Proteomes" id="UP000009309"/>
    </source>
</evidence>
<keyword evidence="10" id="KW-1185">Reference proteome</keyword>
<feature type="domain" description="MacB-like periplasmic core" evidence="8">
    <location>
        <begin position="20"/>
        <end position="231"/>
    </location>
</feature>
<keyword evidence="4 6" id="KW-1133">Transmembrane helix</keyword>
<comment type="caution">
    <text evidence="9">The sequence shown here is derived from an EMBL/GenBank/DDBJ whole genome shotgun (WGS) entry which is preliminary data.</text>
</comment>
<dbReference type="PANTHER" id="PTHR30572:SF18">
    <property type="entry name" value="ABC-TYPE MACROLIDE FAMILY EXPORT SYSTEM PERMEASE COMPONENT 2"/>
    <property type="match status" value="1"/>
</dbReference>
<feature type="transmembrane region" description="Helical" evidence="6">
    <location>
        <begin position="698"/>
        <end position="726"/>
    </location>
</feature>